<accession>A0A151ZJB8</accession>
<organism evidence="2 3">
    <name type="scientific">Tieghemostelium lacteum</name>
    <name type="common">Slime mold</name>
    <name type="synonym">Dictyostelium lacteum</name>
    <dbReference type="NCBI Taxonomy" id="361077"/>
    <lineage>
        <taxon>Eukaryota</taxon>
        <taxon>Amoebozoa</taxon>
        <taxon>Evosea</taxon>
        <taxon>Eumycetozoa</taxon>
        <taxon>Dictyostelia</taxon>
        <taxon>Dictyosteliales</taxon>
        <taxon>Raperosteliaceae</taxon>
        <taxon>Tieghemostelium</taxon>
    </lineage>
</organism>
<dbReference type="STRING" id="361077.A0A151ZJB8"/>
<keyword evidence="1" id="KW-0732">Signal</keyword>
<keyword evidence="3" id="KW-1185">Reference proteome</keyword>
<comment type="caution">
    <text evidence="2">The sequence shown here is derived from an EMBL/GenBank/DDBJ whole genome shotgun (WGS) entry which is preliminary data.</text>
</comment>
<reference evidence="2 3" key="1">
    <citation type="submission" date="2015-12" db="EMBL/GenBank/DDBJ databases">
        <title>Dictyostelia acquired genes for synthesis and detection of signals that induce cell-type specialization by lateral gene transfer from prokaryotes.</title>
        <authorList>
            <person name="Gloeckner G."/>
            <person name="Schaap P."/>
        </authorList>
    </citation>
    <scope>NUCLEOTIDE SEQUENCE [LARGE SCALE GENOMIC DNA]</scope>
    <source>
        <strain evidence="2 3">TK</strain>
    </source>
</reference>
<dbReference type="Proteomes" id="UP000076078">
    <property type="component" value="Unassembled WGS sequence"/>
</dbReference>
<feature type="signal peptide" evidence="1">
    <location>
        <begin position="1"/>
        <end position="24"/>
    </location>
</feature>
<name>A0A151ZJB8_TIELA</name>
<protein>
    <recommendedName>
        <fullName evidence="4">PA14 domain-containing protein</fullName>
    </recommendedName>
</protein>
<gene>
    <name evidence="2" type="ORF">DLAC_04289</name>
</gene>
<dbReference type="InParanoid" id="A0A151ZJB8"/>
<dbReference type="PANTHER" id="PTHR31137">
    <property type="entry name" value="PROTEIN PSIB-RELATED-RELATED"/>
    <property type="match status" value="1"/>
</dbReference>
<evidence type="ECO:0000313" key="3">
    <source>
        <dbReference type="Proteomes" id="UP000076078"/>
    </source>
</evidence>
<evidence type="ECO:0000256" key="1">
    <source>
        <dbReference type="SAM" id="SignalP"/>
    </source>
</evidence>
<feature type="chain" id="PRO_5007593454" description="PA14 domain-containing protein" evidence="1">
    <location>
        <begin position="25"/>
        <end position="404"/>
    </location>
</feature>
<dbReference type="PANTHER" id="PTHR31137:SF4">
    <property type="entry name" value="PA14 DOMAIN-CONTAINING PROTEIN"/>
    <property type="match status" value="1"/>
</dbReference>
<dbReference type="InterPro" id="IPR051154">
    <property type="entry name" value="Prespore-cell_inducing_factor"/>
</dbReference>
<dbReference type="AlphaFoldDB" id="A0A151ZJB8"/>
<proteinExistence type="predicted"/>
<evidence type="ECO:0008006" key="4">
    <source>
        <dbReference type="Google" id="ProtNLM"/>
    </source>
</evidence>
<evidence type="ECO:0000313" key="2">
    <source>
        <dbReference type="EMBL" id="KYQ94017.1"/>
    </source>
</evidence>
<sequence>MKKYHSSKFYLILYIYLILNLVCGENYVTQPTIIIDHSKHETDFGLEYSLMESNNKFYKVGLDIELTDDQVPQLDSTTSIPVLIDNYEMIIESFRSFQDWNTLNTDSQYNIEYPLFDSVISDTDSNWRHYFYEDFYPIDNKGYGNEDDSNNYNWCLHSKFKLYPTAYEDLSIYFRANFNIYIYVNNQLLYEQTSHAKSTQTVNIAIPYNSPYDEFNIDMFICNNGDTNGDNILAFGIVGHLDCNNRNQYGYCEESDYIQCISGNCNSNQTACTIGECIESSNSQIPTCTQVTPTEVPDYCISDDLCLKSSCIVGAGCSNVPKYCNDYNPCTMDYCDSNGICRVHLIENCDDVECNCPTTNLCNIYQCTIENVCYSIPMNCTSDNPCVNSVCNSNIASCQQTYID</sequence>
<dbReference type="GO" id="GO:0005576">
    <property type="term" value="C:extracellular region"/>
    <property type="evidence" value="ECO:0007669"/>
    <property type="project" value="TreeGrafter"/>
</dbReference>
<dbReference type="EMBL" id="LODT01000022">
    <property type="protein sequence ID" value="KYQ94017.1"/>
    <property type="molecule type" value="Genomic_DNA"/>
</dbReference>